<comment type="similarity">
    <text evidence="5">Belongs to the 4-toluene sulfonate uptake permease (TSUP) (TC 2.A.102) family.</text>
</comment>
<sequence>MDLWQYIVSGLVGGLAQIVDGTLGMGFGLITSSSMMAIGFAPAIAVATINIAKIVTGLASGLSHWRFGNVRRDWLIPLLAGGLIGGILGGLLITSIDPAKTRTWVGIILLLMGGLVIWRTIHWKVYCTIKDKGKECVGCPALSNGNALSPGNKNHTRLKLGGIGFLAAFINGLSGAYGPMATTGVLLLEKGEPRHAIGTVNMAEFFVALGVSITILTKISLSQFPFGLAIALSLGGIFVAPIAAYICRIITPRLLAFMVGISLTGMNIIAIFLLVH</sequence>
<dbReference type="Pfam" id="PF01925">
    <property type="entry name" value="TauE"/>
    <property type="match status" value="1"/>
</dbReference>
<feature type="transmembrane region" description="Helical" evidence="5">
    <location>
        <begin position="37"/>
        <end position="62"/>
    </location>
</feature>
<accession>A0A933GKQ8</accession>
<evidence type="ECO:0000313" key="7">
    <source>
        <dbReference type="Proteomes" id="UP000772181"/>
    </source>
</evidence>
<dbReference type="AlphaFoldDB" id="A0A933GKQ8"/>
<comment type="subcellular location">
    <subcellularLocation>
        <location evidence="5">Cell membrane</location>
        <topology evidence="5">Multi-pass membrane protein</topology>
    </subcellularLocation>
    <subcellularLocation>
        <location evidence="1">Membrane</location>
        <topology evidence="1">Multi-pass membrane protein</topology>
    </subcellularLocation>
</comment>
<keyword evidence="2 5" id="KW-0812">Transmembrane</keyword>
<reference evidence="6" key="1">
    <citation type="submission" date="2020-07" db="EMBL/GenBank/DDBJ databases">
        <title>Huge and variable diversity of episymbiotic CPR bacteria and DPANN archaea in groundwater ecosystems.</title>
        <authorList>
            <person name="He C.Y."/>
            <person name="Keren R."/>
            <person name="Whittaker M."/>
            <person name="Farag I.F."/>
            <person name="Doudna J."/>
            <person name="Cate J.H.D."/>
            <person name="Banfield J.F."/>
        </authorList>
    </citation>
    <scope>NUCLEOTIDE SEQUENCE</scope>
    <source>
        <strain evidence="6">NC_groundwater_1482_Ag_S-0.65um_47_24</strain>
    </source>
</reference>
<name>A0A933GKQ8_UNCTE</name>
<dbReference type="InterPro" id="IPR002781">
    <property type="entry name" value="TM_pro_TauE-like"/>
</dbReference>
<dbReference type="GO" id="GO:0005886">
    <property type="term" value="C:plasma membrane"/>
    <property type="evidence" value="ECO:0007669"/>
    <property type="project" value="UniProtKB-SubCell"/>
</dbReference>
<evidence type="ECO:0000256" key="3">
    <source>
        <dbReference type="ARBA" id="ARBA00022989"/>
    </source>
</evidence>
<keyword evidence="5" id="KW-1003">Cell membrane</keyword>
<dbReference type="Proteomes" id="UP000772181">
    <property type="component" value="Unassembled WGS sequence"/>
</dbReference>
<evidence type="ECO:0000256" key="1">
    <source>
        <dbReference type="ARBA" id="ARBA00004141"/>
    </source>
</evidence>
<feature type="transmembrane region" description="Helical" evidence="5">
    <location>
        <begin position="163"/>
        <end position="188"/>
    </location>
</feature>
<keyword evidence="3 5" id="KW-1133">Transmembrane helix</keyword>
<feature type="transmembrane region" description="Helical" evidence="5">
    <location>
        <begin position="226"/>
        <end position="247"/>
    </location>
</feature>
<feature type="transmembrane region" description="Helical" evidence="5">
    <location>
        <begin position="200"/>
        <end position="220"/>
    </location>
</feature>
<gene>
    <name evidence="6" type="ORF">HY730_04650</name>
</gene>
<keyword evidence="4 5" id="KW-0472">Membrane</keyword>
<feature type="transmembrane region" description="Helical" evidence="5">
    <location>
        <begin position="6"/>
        <end position="30"/>
    </location>
</feature>
<evidence type="ECO:0000256" key="2">
    <source>
        <dbReference type="ARBA" id="ARBA00022692"/>
    </source>
</evidence>
<protein>
    <recommendedName>
        <fullName evidence="5">Probable membrane transporter protein</fullName>
    </recommendedName>
</protein>
<feature type="transmembrane region" description="Helical" evidence="5">
    <location>
        <begin position="254"/>
        <end position="275"/>
    </location>
</feature>
<dbReference type="PANTHER" id="PTHR43701">
    <property type="entry name" value="MEMBRANE TRANSPORTER PROTEIN MJ0441-RELATED"/>
    <property type="match status" value="1"/>
</dbReference>
<proteinExistence type="inferred from homology"/>
<evidence type="ECO:0000256" key="5">
    <source>
        <dbReference type="RuleBase" id="RU363041"/>
    </source>
</evidence>
<evidence type="ECO:0000256" key="4">
    <source>
        <dbReference type="ARBA" id="ARBA00023136"/>
    </source>
</evidence>
<evidence type="ECO:0000313" key="6">
    <source>
        <dbReference type="EMBL" id="MBI4595653.1"/>
    </source>
</evidence>
<comment type="caution">
    <text evidence="6">The sequence shown here is derived from an EMBL/GenBank/DDBJ whole genome shotgun (WGS) entry which is preliminary data.</text>
</comment>
<dbReference type="EMBL" id="JACQWF010000214">
    <property type="protein sequence ID" value="MBI4595653.1"/>
    <property type="molecule type" value="Genomic_DNA"/>
</dbReference>
<feature type="transmembrane region" description="Helical" evidence="5">
    <location>
        <begin position="103"/>
        <end position="121"/>
    </location>
</feature>
<dbReference type="PANTHER" id="PTHR43701:SF12">
    <property type="entry name" value="MEMBRANE TRANSPORTER PROTEIN YTNM-RELATED"/>
    <property type="match status" value="1"/>
</dbReference>
<feature type="transmembrane region" description="Helical" evidence="5">
    <location>
        <begin position="74"/>
        <end position="96"/>
    </location>
</feature>
<dbReference type="InterPro" id="IPR051598">
    <property type="entry name" value="TSUP/Inactive_protease-like"/>
</dbReference>
<organism evidence="6 7">
    <name type="scientific">Tectimicrobiota bacterium</name>
    <dbReference type="NCBI Taxonomy" id="2528274"/>
    <lineage>
        <taxon>Bacteria</taxon>
        <taxon>Pseudomonadati</taxon>
        <taxon>Nitrospinota/Tectimicrobiota group</taxon>
        <taxon>Candidatus Tectimicrobiota</taxon>
    </lineage>
</organism>